<feature type="transmembrane region" description="Helical" evidence="1">
    <location>
        <begin position="51"/>
        <end position="74"/>
    </location>
</feature>
<name>A0AAV8ZAA2_9CUCU</name>
<dbReference type="Proteomes" id="UP001162156">
    <property type="component" value="Unassembled WGS sequence"/>
</dbReference>
<protein>
    <submittedName>
        <fullName evidence="2">Uncharacterized protein</fullName>
    </submittedName>
</protein>
<organism evidence="2 3">
    <name type="scientific">Rhamnusium bicolor</name>
    <dbReference type="NCBI Taxonomy" id="1586634"/>
    <lineage>
        <taxon>Eukaryota</taxon>
        <taxon>Metazoa</taxon>
        <taxon>Ecdysozoa</taxon>
        <taxon>Arthropoda</taxon>
        <taxon>Hexapoda</taxon>
        <taxon>Insecta</taxon>
        <taxon>Pterygota</taxon>
        <taxon>Neoptera</taxon>
        <taxon>Endopterygota</taxon>
        <taxon>Coleoptera</taxon>
        <taxon>Polyphaga</taxon>
        <taxon>Cucujiformia</taxon>
        <taxon>Chrysomeloidea</taxon>
        <taxon>Cerambycidae</taxon>
        <taxon>Lepturinae</taxon>
        <taxon>Rhagiini</taxon>
        <taxon>Rhamnusium</taxon>
    </lineage>
</organism>
<evidence type="ECO:0000256" key="1">
    <source>
        <dbReference type="SAM" id="Phobius"/>
    </source>
</evidence>
<accession>A0AAV8ZAA2</accession>
<keyword evidence="3" id="KW-1185">Reference proteome</keyword>
<keyword evidence="1" id="KW-0472">Membrane</keyword>
<keyword evidence="1" id="KW-0812">Transmembrane</keyword>
<sequence length="78" mass="9075">MLRGVRVKVEEDDDVVELDNREVHFTAFEGETSILETGYQLLNSLEAEEKYVIISYKIIPFNICYVPVVFFLLISQFV</sequence>
<keyword evidence="1" id="KW-1133">Transmembrane helix</keyword>
<comment type="caution">
    <text evidence="2">The sequence shown here is derived from an EMBL/GenBank/DDBJ whole genome shotgun (WGS) entry which is preliminary data.</text>
</comment>
<gene>
    <name evidence="2" type="ORF">NQ314_006006</name>
</gene>
<evidence type="ECO:0000313" key="3">
    <source>
        <dbReference type="Proteomes" id="UP001162156"/>
    </source>
</evidence>
<reference evidence="2" key="1">
    <citation type="journal article" date="2023" name="Insect Mol. Biol.">
        <title>Genome sequencing provides insights into the evolution of gene families encoding plant cell wall-degrading enzymes in longhorned beetles.</title>
        <authorList>
            <person name="Shin N.R."/>
            <person name="Okamura Y."/>
            <person name="Kirsch R."/>
            <person name="Pauchet Y."/>
        </authorList>
    </citation>
    <scope>NUCLEOTIDE SEQUENCE</scope>
    <source>
        <strain evidence="2">RBIC_L_NR</strain>
    </source>
</reference>
<dbReference type="EMBL" id="JANEYF010001623">
    <property type="protein sequence ID" value="KAJ8961024.1"/>
    <property type="molecule type" value="Genomic_DNA"/>
</dbReference>
<proteinExistence type="predicted"/>
<dbReference type="AlphaFoldDB" id="A0AAV8ZAA2"/>
<evidence type="ECO:0000313" key="2">
    <source>
        <dbReference type="EMBL" id="KAJ8961024.1"/>
    </source>
</evidence>